<evidence type="ECO:0000313" key="10">
    <source>
        <dbReference type="Proteomes" id="UP001217918"/>
    </source>
</evidence>
<feature type="transmembrane region" description="Helical" evidence="7">
    <location>
        <begin position="116"/>
        <end position="139"/>
    </location>
</feature>
<feature type="transmembrane region" description="Helical" evidence="7">
    <location>
        <begin position="41"/>
        <end position="61"/>
    </location>
</feature>
<evidence type="ECO:0000256" key="6">
    <source>
        <dbReference type="SAM" id="MobiDB-lite"/>
    </source>
</evidence>
<keyword evidence="4 7" id="KW-0472">Membrane</keyword>
<organism evidence="9 10">
    <name type="scientific">Phyllachora maydis</name>
    <dbReference type="NCBI Taxonomy" id="1825666"/>
    <lineage>
        <taxon>Eukaryota</taxon>
        <taxon>Fungi</taxon>
        <taxon>Dikarya</taxon>
        <taxon>Ascomycota</taxon>
        <taxon>Pezizomycotina</taxon>
        <taxon>Sordariomycetes</taxon>
        <taxon>Sordariomycetidae</taxon>
        <taxon>Phyllachorales</taxon>
        <taxon>Phyllachoraceae</taxon>
        <taxon>Phyllachora</taxon>
    </lineage>
</organism>
<feature type="compositionally biased region" description="Low complexity" evidence="6">
    <location>
        <begin position="344"/>
        <end position="357"/>
    </location>
</feature>
<evidence type="ECO:0000256" key="3">
    <source>
        <dbReference type="ARBA" id="ARBA00022989"/>
    </source>
</evidence>
<keyword evidence="3 7" id="KW-1133">Transmembrane helix</keyword>
<dbReference type="PANTHER" id="PTHR33048:SF108">
    <property type="entry name" value="INTEGRAL MEMBRANE PROTEIN"/>
    <property type="match status" value="1"/>
</dbReference>
<dbReference type="InterPro" id="IPR052337">
    <property type="entry name" value="SAT4-like"/>
</dbReference>
<feature type="compositionally biased region" description="Pro residues" evidence="6">
    <location>
        <begin position="528"/>
        <end position="537"/>
    </location>
</feature>
<feature type="domain" description="Rhodopsin" evidence="8">
    <location>
        <begin position="57"/>
        <end position="300"/>
    </location>
</feature>
<dbReference type="InterPro" id="IPR049326">
    <property type="entry name" value="Rhodopsin_dom_fungi"/>
</dbReference>
<proteinExistence type="inferred from homology"/>
<accession>A0AAD9ICL0</accession>
<evidence type="ECO:0000256" key="4">
    <source>
        <dbReference type="ARBA" id="ARBA00023136"/>
    </source>
</evidence>
<feature type="transmembrane region" description="Helical" evidence="7">
    <location>
        <begin position="279"/>
        <end position="301"/>
    </location>
</feature>
<gene>
    <name evidence="9" type="ORF">P8C59_008979</name>
</gene>
<protein>
    <recommendedName>
        <fullName evidence="8">Rhodopsin domain-containing protein</fullName>
    </recommendedName>
</protein>
<evidence type="ECO:0000256" key="5">
    <source>
        <dbReference type="ARBA" id="ARBA00038359"/>
    </source>
</evidence>
<comment type="subcellular location">
    <subcellularLocation>
        <location evidence="1">Membrane</location>
        <topology evidence="1">Multi-pass membrane protein</topology>
    </subcellularLocation>
</comment>
<evidence type="ECO:0000256" key="1">
    <source>
        <dbReference type="ARBA" id="ARBA00004141"/>
    </source>
</evidence>
<feature type="region of interest" description="Disordered" evidence="6">
    <location>
        <begin position="492"/>
        <end position="537"/>
    </location>
</feature>
<feature type="region of interest" description="Disordered" evidence="6">
    <location>
        <begin position="316"/>
        <end position="415"/>
    </location>
</feature>
<evidence type="ECO:0000259" key="8">
    <source>
        <dbReference type="Pfam" id="PF20684"/>
    </source>
</evidence>
<dbReference type="Pfam" id="PF20684">
    <property type="entry name" value="Fung_rhodopsin"/>
    <property type="match status" value="1"/>
</dbReference>
<feature type="transmembrane region" description="Helical" evidence="7">
    <location>
        <begin position="151"/>
        <end position="182"/>
    </location>
</feature>
<keyword evidence="10" id="KW-1185">Reference proteome</keyword>
<evidence type="ECO:0000256" key="7">
    <source>
        <dbReference type="SAM" id="Phobius"/>
    </source>
</evidence>
<name>A0AAD9ICL0_9PEZI</name>
<evidence type="ECO:0000313" key="9">
    <source>
        <dbReference type="EMBL" id="KAK2074799.1"/>
    </source>
</evidence>
<evidence type="ECO:0000256" key="2">
    <source>
        <dbReference type="ARBA" id="ARBA00022692"/>
    </source>
</evidence>
<feature type="transmembrane region" description="Helical" evidence="7">
    <location>
        <begin position="239"/>
        <end position="259"/>
    </location>
</feature>
<dbReference type="EMBL" id="JAQQPM010000008">
    <property type="protein sequence ID" value="KAK2074799.1"/>
    <property type="molecule type" value="Genomic_DNA"/>
</dbReference>
<feature type="transmembrane region" description="Helical" evidence="7">
    <location>
        <begin position="73"/>
        <end position="96"/>
    </location>
</feature>
<dbReference type="Proteomes" id="UP001217918">
    <property type="component" value="Unassembled WGS sequence"/>
</dbReference>
<feature type="compositionally biased region" description="Pro residues" evidence="6">
    <location>
        <begin position="386"/>
        <end position="397"/>
    </location>
</feature>
<sequence>MHILSFRSANDTVAAMAALSPPPGILPNLDHPDDVLSTINLLIQVLTVAIVTPFLLARLYAKLVIAPPFLVDDWICLLAYVLFLCYVATGCAMWSFGGGHHAWDLPRGTYESFLKAFYANTLVYGPDAYFTKVTLLLFIARLFRPFRATQVATWVFIAVLTVYYVPVLVLKMRICLPIAAFWDPDPDPDPAAVAARCLDEGAIFIADTITSAISDMAILLLPVPATLSLRMPAAKKLRMWLMLCVGGFAVLASFVRLYLVVKIRHSRDTTVDFVRLNLLGIAEVTIGMICACLPSLHLVVMRLRGVARPSMQLFATPSPRRVPRKPNATADSILWRDTTEEPWASASTATLTATKASSRGHRRGSSPRSIAETPKTGRSLRAEKTPPLPPPPLPPAAPAGSGTRVEGTKADDEASPRFPWAWAATTGAAELEGTSGGGSSSPTRLPPAALGFAALRQGQGQKKPPPPPIRLFSVFDDPVPVVLNLSPLLQRSRARSPLTLLPSSKGRYGPRLGPDDQPATGKVDVVKNPPPPMAHHR</sequence>
<dbReference type="AlphaFoldDB" id="A0AAD9ICL0"/>
<comment type="similarity">
    <text evidence="5">Belongs to the SAT4 family.</text>
</comment>
<feature type="compositionally biased region" description="Basic and acidic residues" evidence="6">
    <location>
        <begin position="406"/>
        <end position="415"/>
    </location>
</feature>
<dbReference type="PANTHER" id="PTHR33048">
    <property type="entry name" value="PTH11-LIKE INTEGRAL MEMBRANE PROTEIN (AFU_ORTHOLOGUE AFUA_5G11245)"/>
    <property type="match status" value="1"/>
</dbReference>
<keyword evidence="2 7" id="KW-0812">Transmembrane</keyword>
<reference evidence="9" key="1">
    <citation type="journal article" date="2023" name="Mol. Plant Microbe Interact.">
        <title>Elucidating the Obligate Nature and Biological Capacity of an Invasive Fungal Corn Pathogen.</title>
        <authorList>
            <person name="MacCready J.S."/>
            <person name="Roggenkamp E.M."/>
            <person name="Gdanetz K."/>
            <person name="Chilvers M.I."/>
        </authorList>
    </citation>
    <scope>NUCLEOTIDE SEQUENCE</scope>
    <source>
        <strain evidence="9">PM02</strain>
    </source>
</reference>
<dbReference type="GO" id="GO:0016020">
    <property type="term" value="C:membrane"/>
    <property type="evidence" value="ECO:0007669"/>
    <property type="project" value="UniProtKB-SubCell"/>
</dbReference>
<comment type="caution">
    <text evidence="9">The sequence shown here is derived from an EMBL/GenBank/DDBJ whole genome shotgun (WGS) entry which is preliminary data.</text>
</comment>